<dbReference type="Pfam" id="PF00746">
    <property type="entry name" value="Gram_pos_anchor"/>
    <property type="match status" value="1"/>
</dbReference>
<dbReference type="PANTHER" id="PTHR10068">
    <property type="entry name" value="BONE MARROW PROTEOGLYCAN"/>
    <property type="match status" value="1"/>
</dbReference>
<gene>
    <name evidence="7" type="ORF">S100892_02075</name>
</gene>
<feature type="region of interest" description="Disordered" evidence="5">
    <location>
        <begin position="1581"/>
        <end position="1608"/>
    </location>
</feature>
<keyword evidence="3" id="KW-0732">Signal</keyword>
<dbReference type="PANTHER" id="PTHR10068:SF14">
    <property type="entry name" value="CELL WALL ADHESIN EAP1"/>
    <property type="match status" value="1"/>
</dbReference>
<name>A0A1Y0VT41_PEDPE</name>
<proteinExistence type="predicted"/>
<feature type="region of interest" description="Disordered" evidence="5">
    <location>
        <begin position="1318"/>
        <end position="1347"/>
    </location>
</feature>
<evidence type="ECO:0000313" key="8">
    <source>
        <dbReference type="Proteomes" id="UP000196118"/>
    </source>
</evidence>
<sequence>MKTKFHLDDVATVKQTGNQLVFSVAANKKLTDEQYQAIVDYATRNHLKVKGLPKQAQATHKTSAGTDLSDQFFAEHSTDKNGAHDGDSITLNDDVVTINLLTDVSHEHYLTHAETQKLYDYIKANNLKVVDQTLVEYNNYYDAEGNRVAAYNKRTVYRGDYATIEYRASDALIGLFYQGGKESSYFYKDAKWYQDIIYADEGHWLTHGNDNDSVMDHDLGLMFSHTINGAAAFDSFIVAGEFKDESASFYIDNGDGTKLDLFNDKDDVTNTISWSRTGDENATAMGAVHYAGEHVGYIFSAEQVNEFIRAQAYAYEHEDAGASFKVQQVEGPEAGRHNAIVLILHDTNKYQVNQIINIYDADGNLLYYVTELATGGEIIVNSDATIADLINTADDVPAEGNYDITDVFDNFANGLNGDGTKGDGIRYRVDDGKLPSNDPKGTGTGAYSGNYADSLADGAPDIDYYMIEQADATITYVDDDKDGAQVGDPVKVTGDIDTDKTETITIPDGYEYVGTDGKVSADGKTVTITLTDDDSDNVTVHLKHHLTPVTPDDPSDPNYDATHATSHETIHYVDENGDQVFEDGGGELNFTRTVTIDDVTNEVVEYGEWTPVTDGEFPAVTSPDKDGYTPDYPEVDAQTPDMTDGPDGTVKDIEVTVTYKADPAEATVFYVDDDNEGNVVKTEITKGKTDGLGIYTVKIPDGYEYVSAEGQTFISCDGNVLKILFTADETDNATIHLKHAHKDVDPSDPDDPYYDATHDMATQIIHYVDQNGKTVFTDDKSQTLDYERSVTIDEVTGEITGYGDWKAVDGDEFGSVTSPDKPGYDVDTKVVSGEKPGITNGKDGKVSDFETTVTYTAVDEDATITYVDDDKNGAQVGDIVTVTGKTDDSTTYTVTIPDGYEYVGTDGGVVSADGKTVTITFAADDSDNVVIHLKHGHKDVDPSDPDDPYYADTHATVTQTVHYRNGKNGKQMQADTTNEVNFNRTVTIDSVTGEITHYGDWEAVGDDYFKDFDSPAFDGYFADVQHTSEVKGVEPEQGAVDDVTINYYATDQTVQPDDPKDNGDKVDPSNPNSPVYPAGVTDKDLNKTVTETIHYVDPETGKEVASDKTIDVHYTRVGHVIYNQDGTVKEVKYDDWVADGSFTDVDSPVVDGYFTDHSKAGAYTVGDNDDITNQGNFDTTVYYYKRDQPVDPSSPKNDGDKINPDDPFSPSYPDGVDYDDLNAEVKQEVHYVDQNGKELTGSYTITVHYTRTAVIHYDENGEVTGITYSGWDADGSFAAVQSPDIDGYFTLNTSVAGKTVTDPQNQADFSDTVIYYKTDQDVTPDDPKTPDTPVNPSDPDSPDYPDGVDYDDLNANVKETVHYVDENGNELAESYTKTVHYERTAHIKYDKDGNATVTYGDWTADGSFDVVQSPDVDGYFTLNKTVDGKTVTDPQHQADFEENVIYYPTNQDVTPDDPKTPDTPINPSDPDSPDYPDGVDYDDLNADVKETVHYVDENGKELAGTYTKTVHYERTAHVSFDKNGNATVTYSDWSADGSFDAVQSPEIDGYFTLNKTVAGKTVTDPQGQPDFNETVIYYKSSQDVTPDDPKTPDTPINPSDPDSPDYDDLNADVKETVHYVDENGKEIAKIYTKTVHYTRTAHVTFDQNGKATVTYSDWSADGSFDAVQSPDVDGYFTLNTSVAGKTVTDPQKQADFEDTVIYYKSSQDVTPDDPKTPDTPVNPSDPDSPDYPDGVDYDDLNADVKETVHYVDENGKELADTYTKTVHYTRTAHVTFDKNGNATVTYSDWSADGSFDAVQSPDVDGYFTMDASVAGKTVTDPQHQADFEDTVIYYKSSQNVTPDDPKAPDTPINPSDPNSPVYPDGVDEDDLNQDVTETIHYVDAITGEELADTYTKTVHYTRNATVNYDANGNATVTYSDWTAQDSFGAVDSPDIDGYVADQITVSGREVNATDNDFDVTVNYYDNDQHVTPDSPKHNGDKIDPSNPNSPVFPAGVDESDLNKDVTETIHYVDENGNELADTYTKTVHYTRDAHVHYDADGNTTITYGDWVADGSFDAVNSPEIDGYVADQDVIAALDNPTDNVDIVVTYHHAEVAPTPAPEKPTPAPKPAPAPTKTVTPAHVAKKAMQQQAPAKRLPQTGEEDNSSMSEVGILGLLAGSLGLFGLGKKRKRDGED</sequence>
<dbReference type="Gene3D" id="2.60.40.4300">
    <property type="match status" value="11"/>
</dbReference>
<reference evidence="7 8" key="1">
    <citation type="submission" date="2017-05" db="EMBL/GenBank/DDBJ databases">
        <title>Genome sequence of Pediococcus pentosaceus strain SRCM100892.</title>
        <authorList>
            <person name="Cho S.H."/>
        </authorList>
    </citation>
    <scope>NUCLEOTIDE SEQUENCE [LARGE SCALE GENOMIC DNA]</scope>
    <source>
        <strain evidence="7 8">SRCM100892</strain>
    </source>
</reference>
<evidence type="ECO:0000256" key="5">
    <source>
        <dbReference type="SAM" id="MobiDB-lite"/>
    </source>
</evidence>
<feature type="region of interest" description="Disordered" evidence="5">
    <location>
        <begin position="1967"/>
        <end position="1998"/>
    </location>
</feature>
<evidence type="ECO:0000256" key="1">
    <source>
        <dbReference type="ARBA" id="ARBA00022512"/>
    </source>
</evidence>
<dbReference type="Gene3D" id="3.10.20.320">
    <property type="entry name" value="Putative peptidoglycan bound protein (lpxtg motif)"/>
    <property type="match status" value="3"/>
</dbReference>
<dbReference type="PROSITE" id="PS50847">
    <property type="entry name" value="GRAM_POS_ANCHORING"/>
    <property type="match status" value="1"/>
</dbReference>
<keyword evidence="1" id="KW-0134">Cell wall</keyword>
<feature type="region of interest" description="Disordered" evidence="5">
    <location>
        <begin position="1051"/>
        <end position="1081"/>
    </location>
</feature>
<feature type="compositionally biased region" description="Low complexity" evidence="5">
    <location>
        <begin position="2114"/>
        <end position="2135"/>
    </location>
</feature>
<dbReference type="EMBL" id="CP021474">
    <property type="protein sequence ID" value="ARW20614.1"/>
    <property type="molecule type" value="Genomic_DNA"/>
</dbReference>
<evidence type="ECO:0000259" key="6">
    <source>
        <dbReference type="PROSITE" id="PS50847"/>
    </source>
</evidence>
<organism evidence="7 8">
    <name type="scientific">Pediococcus pentosaceus</name>
    <dbReference type="NCBI Taxonomy" id="1255"/>
    <lineage>
        <taxon>Bacteria</taxon>
        <taxon>Bacillati</taxon>
        <taxon>Bacillota</taxon>
        <taxon>Bacilli</taxon>
        <taxon>Lactobacillales</taxon>
        <taxon>Lactobacillaceae</taxon>
        <taxon>Pediococcus</taxon>
    </lineage>
</organism>
<accession>A0A1Y0VT41</accession>
<evidence type="ECO:0000256" key="3">
    <source>
        <dbReference type="ARBA" id="ARBA00022729"/>
    </source>
</evidence>
<keyword evidence="2" id="KW-0964">Secreted</keyword>
<feature type="region of interest" description="Disordered" evidence="5">
    <location>
        <begin position="2096"/>
        <end position="2148"/>
    </location>
</feature>
<feature type="region of interest" description="Disordered" evidence="5">
    <location>
        <begin position="1448"/>
        <end position="1478"/>
    </location>
</feature>
<feature type="region of interest" description="Disordered" evidence="5">
    <location>
        <begin position="1186"/>
        <end position="1217"/>
    </location>
</feature>
<evidence type="ECO:0000313" key="7">
    <source>
        <dbReference type="EMBL" id="ARW20614.1"/>
    </source>
</evidence>
<protein>
    <recommendedName>
        <fullName evidence="6">Gram-positive cocci surface proteins LPxTG domain-containing protein</fullName>
    </recommendedName>
</protein>
<dbReference type="Proteomes" id="UP000196118">
    <property type="component" value="Chromosome"/>
</dbReference>
<keyword evidence="4" id="KW-0572">Peptidoglycan-anchor</keyword>
<feature type="region of interest" description="Disordered" evidence="5">
    <location>
        <begin position="1838"/>
        <end position="1868"/>
    </location>
</feature>
<feature type="domain" description="Gram-positive cocci surface proteins LPxTG" evidence="6">
    <location>
        <begin position="2137"/>
        <end position="2176"/>
    </location>
</feature>
<evidence type="ECO:0000256" key="2">
    <source>
        <dbReference type="ARBA" id="ARBA00022525"/>
    </source>
</evidence>
<feature type="compositionally biased region" description="Pro residues" evidence="5">
    <location>
        <begin position="2098"/>
        <end position="2113"/>
    </location>
</feature>
<dbReference type="NCBIfam" id="TIGR01167">
    <property type="entry name" value="LPXTG_anchor"/>
    <property type="match status" value="1"/>
</dbReference>
<dbReference type="Pfam" id="PF17966">
    <property type="entry name" value="Muc_B2"/>
    <property type="match status" value="11"/>
</dbReference>
<feature type="region of interest" description="Disordered" evidence="5">
    <location>
        <begin position="1705"/>
        <end position="1735"/>
    </location>
</feature>
<feature type="compositionally biased region" description="Basic and acidic residues" evidence="5">
    <location>
        <begin position="1967"/>
        <end position="1983"/>
    </location>
</feature>
<feature type="compositionally biased region" description="Basic and acidic residues" evidence="5">
    <location>
        <begin position="1057"/>
        <end position="1067"/>
    </location>
</feature>
<dbReference type="InterPro" id="IPR019931">
    <property type="entry name" value="LPXTG_anchor"/>
</dbReference>
<dbReference type="InterPro" id="IPR041495">
    <property type="entry name" value="Mub_B2"/>
</dbReference>
<evidence type="ECO:0000256" key="4">
    <source>
        <dbReference type="ARBA" id="ARBA00023088"/>
    </source>
</evidence>